<dbReference type="PIRSF" id="PIRSF001399">
    <property type="entry name" value="DHquinase_II"/>
    <property type="match status" value="1"/>
</dbReference>
<dbReference type="InterPro" id="IPR036441">
    <property type="entry name" value="DHquinase_II_sf"/>
</dbReference>
<keyword evidence="7 8" id="KW-0456">Lyase</keyword>
<keyword evidence="8" id="KW-0057">Aromatic amino acid biosynthesis</keyword>
<evidence type="ECO:0000256" key="10">
    <source>
        <dbReference type="PIRSR" id="PIRSR001399-2"/>
    </source>
</evidence>
<dbReference type="EMBL" id="LR217717">
    <property type="protein sequence ID" value="VFP83745.1"/>
    <property type="molecule type" value="Genomic_DNA"/>
</dbReference>
<evidence type="ECO:0000256" key="1">
    <source>
        <dbReference type="ARBA" id="ARBA00001864"/>
    </source>
</evidence>
<dbReference type="GO" id="GO:0009423">
    <property type="term" value="P:chorismate biosynthetic process"/>
    <property type="evidence" value="ECO:0007669"/>
    <property type="project" value="UniProtKB-UniRule"/>
</dbReference>
<dbReference type="InterPro" id="IPR001874">
    <property type="entry name" value="DHquinase_II"/>
</dbReference>
<evidence type="ECO:0000256" key="8">
    <source>
        <dbReference type="HAMAP-Rule" id="MF_00169"/>
    </source>
</evidence>
<dbReference type="Pfam" id="PF01220">
    <property type="entry name" value="DHquinase_II"/>
    <property type="match status" value="1"/>
</dbReference>
<dbReference type="Gene3D" id="3.40.50.9100">
    <property type="entry name" value="Dehydroquinase, class II"/>
    <property type="match status" value="1"/>
</dbReference>
<gene>
    <name evidence="8 12" type="primary">aroQ</name>
    <name evidence="12" type="ORF">BUCILAFE3058_262</name>
</gene>
<name>A0A451DBH6_9GAMM</name>
<proteinExistence type="inferred from homology"/>
<dbReference type="GO" id="GO:0003855">
    <property type="term" value="F:3-dehydroquinate dehydratase activity"/>
    <property type="evidence" value="ECO:0007669"/>
    <property type="project" value="UniProtKB-UniRule"/>
</dbReference>
<evidence type="ECO:0000313" key="12">
    <source>
        <dbReference type="EMBL" id="VFP83745.1"/>
    </source>
</evidence>
<organism evidence="12 13">
    <name type="scientific">Buchnera aphidicola</name>
    <name type="common">Cinara laricifoliae</name>
    <dbReference type="NCBI Taxonomy" id="2518977"/>
    <lineage>
        <taxon>Bacteria</taxon>
        <taxon>Pseudomonadati</taxon>
        <taxon>Pseudomonadota</taxon>
        <taxon>Gammaproteobacteria</taxon>
        <taxon>Enterobacterales</taxon>
        <taxon>Erwiniaceae</taxon>
        <taxon>Buchnera</taxon>
    </lineage>
</organism>
<dbReference type="AlphaFoldDB" id="A0A451DBH6"/>
<feature type="site" description="Transition state stabilizer" evidence="8 11">
    <location>
        <position position="21"/>
    </location>
</feature>
<comment type="catalytic activity">
    <reaction evidence="1 8">
        <text>3-dehydroquinate = 3-dehydroshikimate + H2O</text>
        <dbReference type="Rhea" id="RHEA:21096"/>
        <dbReference type="ChEBI" id="CHEBI:15377"/>
        <dbReference type="ChEBI" id="CHEBI:16630"/>
        <dbReference type="ChEBI" id="CHEBI:32364"/>
        <dbReference type="EC" id="4.2.1.10"/>
    </reaction>
</comment>
<protein>
    <recommendedName>
        <fullName evidence="6 8">3-dehydroquinate dehydratase</fullName>
        <shortName evidence="8">3-dehydroquinase</shortName>
        <ecNumber evidence="6 8">4.2.1.10</ecNumber>
    </recommendedName>
    <alternativeName>
        <fullName evidence="8">Type II DHQase</fullName>
    </alternativeName>
</protein>
<dbReference type="NCBIfam" id="NF003807">
    <property type="entry name" value="PRK05395.1-4"/>
    <property type="match status" value="1"/>
</dbReference>
<dbReference type="PANTHER" id="PTHR21272:SF3">
    <property type="entry name" value="CATABOLIC 3-DEHYDROQUINASE"/>
    <property type="match status" value="1"/>
</dbReference>
<dbReference type="RefSeq" id="WP_154061593.1">
    <property type="nucleotide sequence ID" value="NZ_LR217717.1"/>
</dbReference>
<sequence>MGNKFQILLINGPNLNLLGTRETKIYGTETLFQIIKKTKHIAQRLNVELYDFQSNAEHKIVEKIHESKNLKIEFILINPGAFAHTSISIRDALLAIQIPFFEIHISNIFSRENFRSHSWISDISNGIISGFGSDGYIWALHTSVNMLLKKNKYNDK</sequence>
<dbReference type="GO" id="GO:0019631">
    <property type="term" value="P:quinate catabolic process"/>
    <property type="evidence" value="ECO:0007669"/>
    <property type="project" value="TreeGrafter"/>
</dbReference>
<feature type="binding site" evidence="8 10">
    <location>
        <position position="84"/>
    </location>
    <ligand>
        <name>substrate</name>
    </ligand>
</feature>
<keyword evidence="8" id="KW-0028">Amino-acid biosynthesis</keyword>
<comment type="function">
    <text evidence="2 8">Catalyzes a trans-dehydration via an enolate intermediate.</text>
</comment>
<evidence type="ECO:0000256" key="9">
    <source>
        <dbReference type="PIRSR" id="PIRSR001399-1"/>
    </source>
</evidence>
<dbReference type="Proteomes" id="UP000294349">
    <property type="component" value="Chromosome"/>
</dbReference>
<evidence type="ECO:0000256" key="7">
    <source>
        <dbReference type="ARBA" id="ARBA00023239"/>
    </source>
</evidence>
<dbReference type="NCBIfam" id="TIGR01088">
    <property type="entry name" value="aroQ"/>
    <property type="match status" value="1"/>
</dbReference>
<feature type="active site" description="Proton donor" evidence="8 9">
    <location>
        <position position="104"/>
    </location>
</feature>
<evidence type="ECO:0000256" key="6">
    <source>
        <dbReference type="ARBA" id="ARBA00012060"/>
    </source>
</evidence>
<evidence type="ECO:0000256" key="5">
    <source>
        <dbReference type="ARBA" id="ARBA00011193"/>
    </source>
</evidence>
<evidence type="ECO:0000313" key="13">
    <source>
        <dbReference type="Proteomes" id="UP000294349"/>
    </source>
</evidence>
<dbReference type="GO" id="GO:0009073">
    <property type="term" value="P:aromatic amino acid family biosynthetic process"/>
    <property type="evidence" value="ECO:0007669"/>
    <property type="project" value="UniProtKB-KW"/>
</dbReference>
<dbReference type="HAMAP" id="MF_00169">
    <property type="entry name" value="AroQ"/>
    <property type="match status" value="1"/>
</dbReference>
<evidence type="ECO:0000256" key="11">
    <source>
        <dbReference type="PIRSR" id="PIRSR001399-3"/>
    </source>
</evidence>
<reference evidence="12 13" key="1">
    <citation type="submission" date="2019-02" db="EMBL/GenBank/DDBJ databases">
        <authorList>
            <person name="Manzano-Marin A."/>
            <person name="Manzano-Marin A."/>
        </authorList>
    </citation>
    <scope>NUCLEOTIDE SEQUENCE [LARGE SCALE GENOMIC DNA]</scope>
    <source>
        <strain evidence="12 13">BuCilaricifoliae</strain>
    </source>
</reference>
<accession>A0A451DBH6</accession>
<comment type="similarity">
    <text evidence="4 8">Belongs to the type-II 3-dehydroquinase family.</text>
</comment>
<feature type="binding site" evidence="8 10">
    <location>
        <begin position="105"/>
        <end position="106"/>
    </location>
    <ligand>
        <name>substrate</name>
    </ligand>
</feature>
<feature type="binding site" evidence="8 10">
    <location>
        <position position="91"/>
    </location>
    <ligand>
        <name>substrate</name>
    </ligand>
</feature>
<comment type="subunit">
    <text evidence="5 8">Homododecamer.</text>
</comment>
<evidence type="ECO:0000256" key="3">
    <source>
        <dbReference type="ARBA" id="ARBA00004902"/>
    </source>
</evidence>
<feature type="active site" description="Proton acceptor" evidence="8 9">
    <location>
        <position position="26"/>
    </location>
</feature>
<dbReference type="PROSITE" id="PS01029">
    <property type="entry name" value="DEHYDROQUINASE_II"/>
    <property type="match status" value="1"/>
</dbReference>
<dbReference type="PANTHER" id="PTHR21272">
    <property type="entry name" value="CATABOLIC 3-DEHYDROQUINASE"/>
    <property type="match status" value="1"/>
</dbReference>
<feature type="binding site" evidence="8 10">
    <location>
        <position position="78"/>
    </location>
    <ligand>
        <name>substrate</name>
    </ligand>
</feature>
<dbReference type="GO" id="GO:0008652">
    <property type="term" value="P:amino acid biosynthetic process"/>
    <property type="evidence" value="ECO:0007669"/>
    <property type="project" value="UniProtKB-KW"/>
</dbReference>
<dbReference type="SUPFAM" id="SSF52304">
    <property type="entry name" value="Type II 3-dehydroquinate dehydratase"/>
    <property type="match status" value="1"/>
</dbReference>
<dbReference type="OrthoDB" id="9790793at2"/>
<dbReference type="UniPathway" id="UPA00053">
    <property type="reaction ID" value="UER00086"/>
</dbReference>
<feature type="binding site" evidence="8 10">
    <location>
        <position position="115"/>
    </location>
    <ligand>
        <name>substrate</name>
    </ligand>
</feature>
<dbReference type="CDD" id="cd00466">
    <property type="entry name" value="DHQase_II"/>
    <property type="match status" value="1"/>
</dbReference>
<dbReference type="EC" id="4.2.1.10" evidence="6 8"/>
<comment type="pathway">
    <text evidence="3 8">Metabolic intermediate biosynthesis; chorismate biosynthesis; chorismate from D-erythrose 4-phosphate and phosphoenolpyruvate: step 3/7.</text>
</comment>
<dbReference type="InterPro" id="IPR018509">
    <property type="entry name" value="DHquinase_II_CS"/>
</dbReference>
<evidence type="ECO:0000256" key="2">
    <source>
        <dbReference type="ARBA" id="ARBA00003924"/>
    </source>
</evidence>
<dbReference type="NCBIfam" id="NF003804">
    <property type="entry name" value="PRK05395.1-1"/>
    <property type="match status" value="1"/>
</dbReference>
<evidence type="ECO:0000256" key="4">
    <source>
        <dbReference type="ARBA" id="ARBA00011037"/>
    </source>
</evidence>
<dbReference type="NCBIfam" id="NF003805">
    <property type="entry name" value="PRK05395.1-2"/>
    <property type="match status" value="1"/>
</dbReference>